<protein>
    <submittedName>
        <fullName evidence="2">Uncharacterized protein</fullName>
    </submittedName>
</protein>
<reference evidence="2 3" key="1">
    <citation type="submission" date="2014-07" db="EMBL/GenBank/DDBJ databases">
        <title>Draft Genome Sequence of Gephyronic Acid Producer, Cystobacter violaceus Strain Cb vi76.</title>
        <authorList>
            <person name="Stevens D.C."/>
            <person name="Young J."/>
            <person name="Carmichael R."/>
            <person name="Tan J."/>
            <person name="Taylor R.E."/>
        </authorList>
    </citation>
    <scope>NUCLEOTIDE SEQUENCE [LARGE SCALE GENOMIC DNA]</scope>
    <source>
        <strain evidence="2 3">Cb vi76</strain>
    </source>
</reference>
<feature type="compositionally biased region" description="Polar residues" evidence="1">
    <location>
        <begin position="30"/>
        <end position="40"/>
    </location>
</feature>
<dbReference type="Proteomes" id="UP000028547">
    <property type="component" value="Unassembled WGS sequence"/>
</dbReference>
<comment type="caution">
    <text evidence="2">The sequence shown here is derived from an EMBL/GenBank/DDBJ whole genome shotgun (WGS) entry which is preliminary data.</text>
</comment>
<dbReference type="AlphaFoldDB" id="A0A084SSK2"/>
<proteinExistence type="predicted"/>
<evidence type="ECO:0000313" key="2">
    <source>
        <dbReference type="EMBL" id="KFA91437.1"/>
    </source>
</evidence>
<accession>A0A084SSK2</accession>
<gene>
    <name evidence="2" type="ORF">Q664_21735</name>
</gene>
<feature type="compositionally biased region" description="Basic and acidic residues" evidence="1">
    <location>
        <begin position="14"/>
        <end position="23"/>
    </location>
</feature>
<feature type="region of interest" description="Disordered" evidence="1">
    <location>
        <begin position="1"/>
        <end position="41"/>
    </location>
</feature>
<evidence type="ECO:0000256" key="1">
    <source>
        <dbReference type="SAM" id="MobiDB-lite"/>
    </source>
</evidence>
<organism evidence="2 3">
    <name type="scientific">Archangium violaceum Cb vi76</name>
    <dbReference type="NCBI Taxonomy" id="1406225"/>
    <lineage>
        <taxon>Bacteria</taxon>
        <taxon>Pseudomonadati</taxon>
        <taxon>Myxococcota</taxon>
        <taxon>Myxococcia</taxon>
        <taxon>Myxococcales</taxon>
        <taxon>Cystobacterineae</taxon>
        <taxon>Archangiaceae</taxon>
        <taxon>Archangium</taxon>
    </lineage>
</organism>
<evidence type="ECO:0000313" key="3">
    <source>
        <dbReference type="Proteomes" id="UP000028547"/>
    </source>
</evidence>
<dbReference type="EMBL" id="JPMI01000142">
    <property type="protein sequence ID" value="KFA91437.1"/>
    <property type="molecule type" value="Genomic_DNA"/>
</dbReference>
<sequence length="69" mass="7412">MLGARALRAQHPHARPEHLERSSRPLGHASTRQASSSCVSGTRLFDRTEDGFAATAVGDELAETAARLE</sequence>
<name>A0A084SSK2_9BACT</name>